<dbReference type="GO" id="GO:0030091">
    <property type="term" value="P:protein repair"/>
    <property type="evidence" value="ECO:0007669"/>
    <property type="project" value="UniProtKB-UniRule"/>
</dbReference>
<proteinExistence type="inferred from homology"/>
<evidence type="ECO:0000256" key="1">
    <source>
        <dbReference type="ARBA" id="ARBA00004496"/>
    </source>
</evidence>
<evidence type="ECO:0000256" key="7">
    <source>
        <dbReference type="ARBA" id="ARBA00022679"/>
    </source>
</evidence>
<evidence type="ECO:0000256" key="4">
    <source>
        <dbReference type="ARBA" id="ARBA00013346"/>
    </source>
</evidence>
<dbReference type="InterPro" id="IPR000682">
    <property type="entry name" value="PCMT"/>
</dbReference>
<comment type="subcellular location">
    <subcellularLocation>
        <location evidence="1">Cytoplasm</location>
    </subcellularLocation>
</comment>
<name>A0A523YR57_UNCAE</name>
<dbReference type="NCBIfam" id="TIGR00080">
    <property type="entry name" value="pimt"/>
    <property type="match status" value="1"/>
</dbReference>
<dbReference type="PANTHER" id="PTHR11579:SF0">
    <property type="entry name" value="PROTEIN-L-ISOASPARTATE(D-ASPARTATE) O-METHYLTRANSFERASE"/>
    <property type="match status" value="1"/>
</dbReference>
<dbReference type="Proteomes" id="UP000316925">
    <property type="component" value="Unassembled WGS sequence"/>
</dbReference>
<dbReference type="NCBIfam" id="NF001453">
    <property type="entry name" value="PRK00312.1"/>
    <property type="match status" value="1"/>
</dbReference>
<evidence type="ECO:0000313" key="10">
    <source>
        <dbReference type="EMBL" id="TET93974.1"/>
    </source>
</evidence>
<accession>A0A523YR57</accession>
<feature type="non-terminal residue" evidence="10">
    <location>
        <position position="1"/>
    </location>
</feature>
<dbReference type="AlphaFoldDB" id="A0A523YR57"/>
<keyword evidence="5" id="KW-0963">Cytoplasm</keyword>
<dbReference type="PROSITE" id="PS01279">
    <property type="entry name" value="PCMT"/>
    <property type="match status" value="1"/>
</dbReference>
<dbReference type="GO" id="GO:0004719">
    <property type="term" value="F:protein-L-isoaspartate (D-aspartate) O-methyltransferase activity"/>
    <property type="evidence" value="ECO:0007669"/>
    <property type="project" value="UniProtKB-UniRule"/>
</dbReference>
<evidence type="ECO:0000256" key="8">
    <source>
        <dbReference type="ARBA" id="ARBA00022691"/>
    </source>
</evidence>
<evidence type="ECO:0000313" key="11">
    <source>
        <dbReference type="Proteomes" id="UP000316925"/>
    </source>
</evidence>
<evidence type="ECO:0000256" key="2">
    <source>
        <dbReference type="ARBA" id="ARBA00005369"/>
    </source>
</evidence>
<dbReference type="SUPFAM" id="SSF53335">
    <property type="entry name" value="S-adenosyl-L-methionine-dependent methyltransferases"/>
    <property type="match status" value="1"/>
</dbReference>
<dbReference type="Gene3D" id="3.40.50.150">
    <property type="entry name" value="Vaccinia Virus protein VP39"/>
    <property type="match status" value="1"/>
</dbReference>
<gene>
    <name evidence="10" type="ORF">E3J33_00905</name>
</gene>
<evidence type="ECO:0000256" key="9">
    <source>
        <dbReference type="NCBIfam" id="TIGR00080"/>
    </source>
</evidence>
<keyword evidence="7 10" id="KW-0808">Transferase</keyword>
<dbReference type="Pfam" id="PF01135">
    <property type="entry name" value="PCMT"/>
    <property type="match status" value="1"/>
</dbReference>
<evidence type="ECO:0000256" key="6">
    <source>
        <dbReference type="ARBA" id="ARBA00022603"/>
    </source>
</evidence>
<comment type="similarity">
    <text evidence="2">Belongs to the methyltransferase superfamily. L-isoaspartyl/D-aspartyl protein methyltransferase family.</text>
</comment>
<keyword evidence="6 10" id="KW-0489">Methyltransferase</keyword>
<dbReference type="CDD" id="cd02440">
    <property type="entry name" value="AdoMet_MTases"/>
    <property type="match status" value="1"/>
</dbReference>
<dbReference type="EC" id="2.1.1.77" evidence="3 9"/>
<reference evidence="10 11" key="1">
    <citation type="submission" date="2019-03" db="EMBL/GenBank/DDBJ databases">
        <title>Metabolic potential of uncultured bacteria and archaea associated with petroleum seepage in deep-sea sediments.</title>
        <authorList>
            <person name="Dong X."/>
            <person name="Hubert C."/>
        </authorList>
    </citation>
    <scope>NUCLEOTIDE SEQUENCE [LARGE SCALE GENOMIC DNA]</scope>
    <source>
        <strain evidence="10">E29_bin28</strain>
    </source>
</reference>
<comment type="caution">
    <text evidence="10">The sequence shown here is derived from an EMBL/GenBank/DDBJ whole genome shotgun (WGS) entry which is preliminary data.</text>
</comment>
<evidence type="ECO:0000256" key="5">
    <source>
        <dbReference type="ARBA" id="ARBA00022490"/>
    </source>
</evidence>
<dbReference type="FunFam" id="3.40.50.150:FF:000010">
    <property type="entry name" value="Protein-L-isoaspartate O-methyltransferase"/>
    <property type="match status" value="1"/>
</dbReference>
<dbReference type="PANTHER" id="PTHR11579">
    <property type="entry name" value="PROTEIN-L-ISOASPARTATE O-METHYLTRANSFERASE"/>
    <property type="match status" value="1"/>
</dbReference>
<organism evidence="10 11">
    <name type="scientific">Aerophobetes bacterium</name>
    <dbReference type="NCBI Taxonomy" id="2030807"/>
    <lineage>
        <taxon>Bacteria</taxon>
        <taxon>Candidatus Aerophobota</taxon>
    </lineage>
</organism>
<dbReference type="EMBL" id="SOIJ01000047">
    <property type="protein sequence ID" value="TET93974.1"/>
    <property type="molecule type" value="Genomic_DNA"/>
</dbReference>
<sequence>VPRHKFVSEDLINSAYEDRPLPIGLGQTISQPYIVALMTQLLGLGEKDKVLEVGTGSGYQAAILSGIVEEVYTIEIFEELGASAGKRLKDLGYQNIKVKVADGYYGWPEEAPFDAIIVTCAATHIPPPLIKQLKDGGTMCIPVGSVFWTQNLMLVKKKDGKITARSVLPVRFVPLLGKH</sequence>
<evidence type="ECO:0000256" key="3">
    <source>
        <dbReference type="ARBA" id="ARBA00011890"/>
    </source>
</evidence>
<dbReference type="InterPro" id="IPR029063">
    <property type="entry name" value="SAM-dependent_MTases_sf"/>
</dbReference>
<keyword evidence="8" id="KW-0949">S-adenosyl-L-methionine</keyword>
<protein>
    <recommendedName>
        <fullName evidence="4 9">Protein-L-isoaspartate O-methyltransferase</fullName>
        <ecNumber evidence="3 9">2.1.1.77</ecNumber>
    </recommendedName>
</protein>
<dbReference type="GO" id="GO:0005737">
    <property type="term" value="C:cytoplasm"/>
    <property type="evidence" value="ECO:0007669"/>
    <property type="project" value="UniProtKB-SubCell"/>
</dbReference>
<dbReference type="GO" id="GO:0032259">
    <property type="term" value="P:methylation"/>
    <property type="evidence" value="ECO:0007669"/>
    <property type="project" value="UniProtKB-KW"/>
</dbReference>